<accession>A0AAW0WZ44</accession>
<dbReference type="AlphaFoldDB" id="A0AAW0WZ44"/>
<dbReference type="GO" id="GO:0003924">
    <property type="term" value="F:GTPase activity"/>
    <property type="evidence" value="ECO:0007669"/>
    <property type="project" value="InterPro"/>
</dbReference>
<dbReference type="SMART" id="SM00174">
    <property type="entry name" value="RHO"/>
    <property type="match status" value="1"/>
</dbReference>
<keyword evidence="2" id="KW-0547">Nucleotide-binding</keyword>
<protein>
    <submittedName>
        <fullName evidence="3">Uncharacterized protein</fullName>
    </submittedName>
</protein>
<dbReference type="Proteomes" id="UP001445076">
    <property type="component" value="Unassembled WGS sequence"/>
</dbReference>
<sequence>MSDSEDEAVERQVKVVLVGPPQAGKTSLAHRYTQDTFNKVYQASMGVDFYLKRLVLGSERNVNVQIWDVAGSALAGKMIDKYLYGAHAILFVYDVTNITSIDSLQDWVTAAHRAARAQERPPILTLVANKADMEHMRQVKSERHHRFASDNGMASYVVSAKTGEGVALSFQKVAAELLGVRLTKAEQEQQQPVVTAEIVTFQEAALAKVPPAAGGYPSSVCSLM</sequence>
<dbReference type="Gene3D" id="3.40.50.300">
    <property type="entry name" value="P-loop containing nucleotide triphosphate hydrolases"/>
    <property type="match status" value="1"/>
</dbReference>
<reference evidence="3" key="2">
    <citation type="submission" date="2024-01" db="EMBL/GenBank/DDBJ databases">
        <authorList>
            <person name="He J."/>
            <person name="Wang M."/>
            <person name="Zheng J."/>
            <person name="Liu Z."/>
        </authorList>
    </citation>
    <scope>NUCLEOTIDE SEQUENCE</scope>
    <source>
        <strain evidence="3">ZL_2023a</strain>
        <tissue evidence="3">Muscle</tissue>
    </source>
</reference>
<keyword evidence="4" id="KW-1185">Reference proteome</keyword>
<dbReference type="PROSITE" id="PS51421">
    <property type="entry name" value="RAS"/>
    <property type="match status" value="1"/>
</dbReference>
<dbReference type="InterPro" id="IPR005225">
    <property type="entry name" value="Small_GTP-bd"/>
</dbReference>
<evidence type="ECO:0000313" key="3">
    <source>
        <dbReference type="EMBL" id="KAK8737381.1"/>
    </source>
</evidence>
<evidence type="ECO:0000256" key="1">
    <source>
        <dbReference type="ARBA" id="ARBA00006270"/>
    </source>
</evidence>
<gene>
    <name evidence="3" type="ORF">OTU49_004454</name>
</gene>
<evidence type="ECO:0000313" key="4">
    <source>
        <dbReference type="Proteomes" id="UP001445076"/>
    </source>
</evidence>
<dbReference type="InterPro" id="IPR027417">
    <property type="entry name" value="P-loop_NTPase"/>
</dbReference>
<dbReference type="EMBL" id="JARKIK010000042">
    <property type="protein sequence ID" value="KAK8737381.1"/>
    <property type="molecule type" value="Genomic_DNA"/>
</dbReference>
<dbReference type="SMART" id="SM00176">
    <property type="entry name" value="RAN"/>
    <property type="match status" value="1"/>
</dbReference>
<proteinExistence type="inferred from homology"/>
<dbReference type="Pfam" id="PF00071">
    <property type="entry name" value="Ras"/>
    <property type="match status" value="1"/>
</dbReference>
<dbReference type="GO" id="GO:0005525">
    <property type="term" value="F:GTP binding"/>
    <property type="evidence" value="ECO:0007669"/>
    <property type="project" value="InterPro"/>
</dbReference>
<dbReference type="SMART" id="SM00175">
    <property type="entry name" value="RAB"/>
    <property type="match status" value="1"/>
</dbReference>
<dbReference type="PRINTS" id="PR00449">
    <property type="entry name" value="RASTRNSFRMNG"/>
</dbReference>
<dbReference type="EMBL" id="JARKIK010000042">
    <property type="protein sequence ID" value="KAK8737382.1"/>
    <property type="molecule type" value="Genomic_DNA"/>
</dbReference>
<organism evidence="3 4">
    <name type="scientific">Cherax quadricarinatus</name>
    <name type="common">Australian red claw crayfish</name>
    <dbReference type="NCBI Taxonomy" id="27406"/>
    <lineage>
        <taxon>Eukaryota</taxon>
        <taxon>Metazoa</taxon>
        <taxon>Ecdysozoa</taxon>
        <taxon>Arthropoda</taxon>
        <taxon>Crustacea</taxon>
        <taxon>Multicrustacea</taxon>
        <taxon>Malacostraca</taxon>
        <taxon>Eumalacostraca</taxon>
        <taxon>Eucarida</taxon>
        <taxon>Decapoda</taxon>
        <taxon>Pleocyemata</taxon>
        <taxon>Astacidea</taxon>
        <taxon>Parastacoidea</taxon>
        <taxon>Parastacidae</taxon>
        <taxon>Cherax</taxon>
    </lineage>
</organism>
<name>A0AAW0WZ44_CHEQU</name>
<dbReference type="SMART" id="SM00173">
    <property type="entry name" value="RAS"/>
    <property type="match status" value="1"/>
</dbReference>
<comment type="similarity">
    <text evidence="1">Belongs to the small GTPase superfamily. Rab family.</text>
</comment>
<dbReference type="PANTHER" id="PTHR47978">
    <property type="match status" value="1"/>
</dbReference>
<dbReference type="SUPFAM" id="SSF52540">
    <property type="entry name" value="P-loop containing nucleoside triphosphate hydrolases"/>
    <property type="match status" value="1"/>
</dbReference>
<dbReference type="InterPro" id="IPR001806">
    <property type="entry name" value="Small_GTPase"/>
</dbReference>
<comment type="caution">
    <text evidence="3">The sequence shown here is derived from an EMBL/GenBank/DDBJ whole genome shotgun (WGS) entry which is preliminary data.</text>
</comment>
<evidence type="ECO:0000256" key="2">
    <source>
        <dbReference type="ARBA" id="ARBA00022741"/>
    </source>
</evidence>
<dbReference type="PROSITE" id="PS51419">
    <property type="entry name" value="RAB"/>
    <property type="match status" value="1"/>
</dbReference>
<dbReference type="NCBIfam" id="TIGR00231">
    <property type="entry name" value="small_GTP"/>
    <property type="match status" value="1"/>
</dbReference>
<reference evidence="3 4" key="1">
    <citation type="journal article" date="2024" name="BMC Genomics">
        <title>Genome assembly of redclaw crayfish (Cherax quadricarinatus) provides insights into its immune adaptation and hypoxia tolerance.</title>
        <authorList>
            <person name="Liu Z."/>
            <person name="Zheng J."/>
            <person name="Li H."/>
            <person name="Fang K."/>
            <person name="Wang S."/>
            <person name="He J."/>
            <person name="Zhou D."/>
            <person name="Weng S."/>
            <person name="Chi M."/>
            <person name="Gu Z."/>
            <person name="He J."/>
            <person name="Li F."/>
            <person name="Wang M."/>
        </authorList>
    </citation>
    <scope>NUCLEOTIDE SEQUENCE [LARGE SCALE GENOMIC DNA]</scope>
    <source>
        <strain evidence="3">ZL_2023a</strain>
    </source>
</reference>
<dbReference type="FunFam" id="3.40.50.300:FF:001447">
    <property type="entry name" value="Ras-related protein Rab-1B"/>
    <property type="match status" value="1"/>
</dbReference>